<feature type="non-terminal residue" evidence="6">
    <location>
        <position position="1"/>
    </location>
</feature>
<evidence type="ECO:0000313" key="6">
    <source>
        <dbReference type="EMBL" id="JAT61484.1"/>
    </source>
</evidence>
<dbReference type="PROSITE" id="PS51061">
    <property type="entry name" value="R3H"/>
    <property type="match status" value="1"/>
</dbReference>
<evidence type="ECO:0000256" key="2">
    <source>
        <dbReference type="SAM" id="MobiDB-lite"/>
    </source>
</evidence>
<feature type="region of interest" description="Disordered" evidence="2">
    <location>
        <begin position="1"/>
        <end position="26"/>
    </location>
</feature>
<dbReference type="Pfam" id="PF12752">
    <property type="entry name" value="SUZ"/>
    <property type="match status" value="1"/>
</dbReference>
<dbReference type="InterPro" id="IPR051937">
    <property type="entry name" value="R3H_domain_containing"/>
</dbReference>
<feature type="compositionally biased region" description="Polar residues" evidence="2">
    <location>
        <begin position="478"/>
        <end position="496"/>
    </location>
</feature>
<proteinExistence type="predicted"/>
<feature type="region of interest" description="Disordered" evidence="2">
    <location>
        <begin position="217"/>
        <end position="332"/>
    </location>
</feature>
<protein>
    <submittedName>
        <fullName evidence="6">R3H domain-containing protein 2</fullName>
    </submittedName>
</protein>
<gene>
    <name evidence="6" type="primary">R3HDM2_6</name>
    <name evidence="5" type="synonym">R3HDM2_1</name>
    <name evidence="5" type="ORF">g.48579</name>
    <name evidence="6" type="ORF">g.48582</name>
</gene>
<accession>A0A1D1Z3N7</accession>
<feature type="compositionally biased region" description="Basic and acidic residues" evidence="2">
    <location>
        <begin position="241"/>
        <end position="252"/>
    </location>
</feature>
<dbReference type="PANTHER" id="PTHR15672">
    <property type="entry name" value="CAMP-REGULATED PHOSPHOPROTEIN 21 RELATED R3H DOMAIN CONTAINING PROTEIN"/>
    <property type="match status" value="1"/>
</dbReference>
<evidence type="ECO:0000259" key="3">
    <source>
        <dbReference type="PROSITE" id="PS51061"/>
    </source>
</evidence>
<dbReference type="EMBL" id="GDJX01023847">
    <property type="protein sequence ID" value="JAT44089.1"/>
    <property type="molecule type" value="Transcribed_RNA"/>
</dbReference>
<feature type="compositionally biased region" description="Polar residues" evidence="2">
    <location>
        <begin position="396"/>
        <end position="424"/>
    </location>
</feature>
<evidence type="ECO:0000256" key="1">
    <source>
        <dbReference type="ARBA" id="ARBA00022553"/>
    </source>
</evidence>
<feature type="compositionally biased region" description="Polar residues" evidence="2">
    <location>
        <begin position="273"/>
        <end position="289"/>
    </location>
</feature>
<dbReference type="Gene3D" id="3.30.1370.50">
    <property type="entry name" value="R3H-like domain"/>
    <property type="match status" value="1"/>
</dbReference>
<dbReference type="InterPro" id="IPR024771">
    <property type="entry name" value="SUZ"/>
</dbReference>
<dbReference type="EMBL" id="GDJX01006452">
    <property type="protein sequence ID" value="JAT61484.1"/>
    <property type="molecule type" value="Transcribed_RNA"/>
</dbReference>
<feature type="compositionally biased region" description="Polar residues" evidence="2">
    <location>
        <begin position="223"/>
        <end position="235"/>
    </location>
</feature>
<dbReference type="CDD" id="cd02642">
    <property type="entry name" value="R3H_encore_like"/>
    <property type="match status" value="1"/>
</dbReference>
<sequence>SLSLSLISHGDGEPPHVNGGSHPLLMPLADPFPPPSLDMEGPGDDIRIPDSWELADLDEAMTRLRFSSAASSSRATIATPPPEVLPDAVAASASSAASRVPGDVDLFLREALEKPRERLSILRMEQDIEKFIRDPTQQQLELKPVENSYLRLAAYRIAQHYCLQSISVPDNGSPDGASSRIVLRKTYECGSLPIRLADIPVNMPQEDRDNILKVAIKQRPQEHSQTINGVNTVSSRKNHSKSVEERKEEYNKARARIFSGNSSSINGGKPESKTPSPDSFRHNTVASTQSEDKSVVGGPESDIAMGLGYSSGCSSRSNRGRAEKEPVASRYKASSRVAIFRDREMDRKDPDYDRNYERYVQRFDPGFGFTGGTYGIQPLYTPAVNYNTEFPHLGSSHRSSQISVEHQPQSSLQNGQWGAASASTTPGFGLPERLMAPFSANHVYSHANSSIFVPSSQYIAPPRSGMGFIHHHEHGQPFAQTHHQQPESSFASARPR</sequence>
<evidence type="ECO:0000313" key="5">
    <source>
        <dbReference type="EMBL" id="JAT44089.1"/>
    </source>
</evidence>
<feature type="region of interest" description="Disordered" evidence="2">
    <location>
        <begin position="394"/>
        <end position="424"/>
    </location>
</feature>
<dbReference type="AlphaFoldDB" id="A0A1D1Z3N7"/>
<feature type="compositionally biased region" description="Low complexity" evidence="2">
    <location>
        <begin position="259"/>
        <end position="268"/>
    </location>
</feature>
<dbReference type="InterPro" id="IPR036867">
    <property type="entry name" value="R3H_dom_sf"/>
</dbReference>
<dbReference type="Pfam" id="PF01424">
    <property type="entry name" value="R3H"/>
    <property type="match status" value="1"/>
</dbReference>
<dbReference type="PROSITE" id="PS51673">
    <property type="entry name" value="SUZ"/>
    <property type="match status" value="1"/>
</dbReference>
<dbReference type="GO" id="GO:0003676">
    <property type="term" value="F:nucleic acid binding"/>
    <property type="evidence" value="ECO:0007669"/>
    <property type="project" value="UniProtKB-UniRule"/>
</dbReference>
<feature type="domain" description="SUZ" evidence="4">
    <location>
        <begin position="190"/>
        <end position="262"/>
    </location>
</feature>
<dbReference type="SUPFAM" id="SSF82708">
    <property type="entry name" value="R3H domain"/>
    <property type="match status" value="1"/>
</dbReference>
<dbReference type="InterPro" id="IPR001374">
    <property type="entry name" value="R3H_dom"/>
</dbReference>
<organism evidence="6">
    <name type="scientific">Anthurium amnicola</name>
    <dbReference type="NCBI Taxonomy" id="1678845"/>
    <lineage>
        <taxon>Eukaryota</taxon>
        <taxon>Viridiplantae</taxon>
        <taxon>Streptophyta</taxon>
        <taxon>Embryophyta</taxon>
        <taxon>Tracheophyta</taxon>
        <taxon>Spermatophyta</taxon>
        <taxon>Magnoliopsida</taxon>
        <taxon>Liliopsida</taxon>
        <taxon>Araceae</taxon>
        <taxon>Pothoideae</taxon>
        <taxon>Potheae</taxon>
        <taxon>Anthurium</taxon>
    </lineage>
</organism>
<feature type="domain" description="R3H" evidence="3">
    <location>
        <begin position="118"/>
        <end position="187"/>
    </location>
</feature>
<evidence type="ECO:0000259" key="4">
    <source>
        <dbReference type="PROSITE" id="PS51673"/>
    </source>
</evidence>
<dbReference type="SMART" id="SM00393">
    <property type="entry name" value="R3H"/>
    <property type="match status" value="1"/>
</dbReference>
<name>A0A1D1Z3N7_9ARAE</name>
<keyword evidence="1" id="KW-0597">Phosphoprotein</keyword>
<feature type="region of interest" description="Disordered" evidence="2">
    <location>
        <begin position="477"/>
        <end position="496"/>
    </location>
</feature>
<dbReference type="PANTHER" id="PTHR15672:SF8">
    <property type="entry name" value="PROTEIN ENCORE"/>
    <property type="match status" value="1"/>
</dbReference>
<feature type="compositionally biased region" description="Low complexity" evidence="2">
    <location>
        <begin position="308"/>
        <end position="317"/>
    </location>
</feature>
<reference evidence="6" key="1">
    <citation type="submission" date="2015-07" db="EMBL/GenBank/DDBJ databases">
        <title>Transcriptome Assembly of Anthurium amnicola.</title>
        <authorList>
            <person name="Suzuki J."/>
        </authorList>
    </citation>
    <scope>NUCLEOTIDE SEQUENCE</scope>
</reference>